<dbReference type="EMBL" id="NCKV01015356">
    <property type="protein sequence ID" value="RWS20811.1"/>
    <property type="molecule type" value="Genomic_DNA"/>
</dbReference>
<dbReference type="PANTHER" id="PTHR10185">
    <property type="entry name" value="PHOSPHOLIPASE D - RELATED"/>
    <property type="match status" value="1"/>
</dbReference>
<dbReference type="InterPro" id="IPR050874">
    <property type="entry name" value="Diverse_PLD-related"/>
</dbReference>
<dbReference type="PROSITE" id="PS50035">
    <property type="entry name" value="PLD"/>
    <property type="match status" value="2"/>
</dbReference>
<accession>A0A443RZX8</accession>
<keyword evidence="4" id="KW-1185">Reference proteome</keyword>
<dbReference type="CDD" id="cd09107">
    <property type="entry name" value="PLDc_vPLD3_4_5_like_2"/>
    <property type="match status" value="1"/>
</dbReference>
<feature type="domain" description="PLD phosphodiesterase" evidence="2">
    <location>
        <begin position="44"/>
        <end position="71"/>
    </location>
</feature>
<dbReference type="PANTHER" id="PTHR10185:SF17">
    <property type="entry name" value="GM01519P-RELATED"/>
    <property type="match status" value="1"/>
</dbReference>
<dbReference type="SMART" id="SM00155">
    <property type="entry name" value="PLDc"/>
    <property type="match status" value="2"/>
</dbReference>
<dbReference type="InterPro" id="IPR001736">
    <property type="entry name" value="PLipase_D/transphosphatidylase"/>
</dbReference>
<dbReference type="AlphaFoldDB" id="A0A443RZX8"/>
<comment type="similarity">
    <text evidence="1">Belongs to the phospholipase D family.</text>
</comment>
<dbReference type="Pfam" id="PF13918">
    <property type="entry name" value="PLDc_3"/>
    <property type="match status" value="1"/>
</dbReference>
<evidence type="ECO:0000313" key="4">
    <source>
        <dbReference type="Proteomes" id="UP000288716"/>
    </source>
</evidence>
<sequence length="322" mass="36714">MLLRKVKIRFIYSVDYIEESKIDVDLFKAAGAQVKVVNLTDIIEDGFYHAKLYIVDNRNVYFGSAKAKSSSFGSRYEVGVFIKNCSAIASDALKIFDTYWIIDKTRNILPNFASSLQTAINKENPLKLILGTELTEVYISTSPKLLNAKGRTNDIDAHLNVLNSANEFIYVAIQAYAPIFLYTKSNTFWPLIEDALKKAIINRNVTVRFISSSSLKHNNTIAFLQSLNALSKLHNFGSIEVRLMTALNNKEIIYESRHDLHEKFIVTDKHSLIGTSNWEADYFYDDTGISFVAYCPNNGTNIRTDLFKLFQRNWNSNYTFSL</sequence>
<protein>
    <submittedName>
        <fullName evidence="3">Phospholipase D3-like protein</fullName>
    </submittedName>
</protein>
<dbReference type="Gene3D" id="3.30.870.10">
    <property type="entry name" value="Endonuclease Chain A"/>
    <property type="match status" value="2"/>
</dbReference>
<dbReference type="SUPFAM" id="SSF56024">
    <property type="entry name" value="Phospholipase D/nuclease"/>
    <property type="match status" value="2"/>
</dbReference>
<dbReference type="Proteomes" id="UP000288716">
    <property type="component" value="Unassembled WGS sequence"/>
</dbReference>
<evidence type="ECO:0000259" key="2">
    <source>
        <dbReference type="PROSITE" id="PS50035"/>
    </source>
</evidence>
<dbReference type="InterPro" id="IPR032803">
    <property type="entry name" value="PLDc_3"/>
</dbReference>
<dbReference type="STRING" id="299467.A0A443RZX8"/>
<dbReference type="OrthoDB" id="1923775at2759"/>
<name>A0A443RZX8_9ACAR</name>
<reference evidence="3 4" key="1">
    <citation type="journal article" date="2018" name="Gigascience">
        <title>Genomes of trombidid mites reveal novel predicted allergens and laterally-transferred genes associated with secondary metabolism.</title>
        <authorList>
            <person name="Dong X."/>
            <person name="Chaisiri K."/>
            <person name="Xia D."/>
            <person name="Armstrong S.D."/>
            <person name="Fang Y."/>
            <person name="Donnelly M.J."/>
            <person name="Kadowaki T."/>
            <person name="McGarry J.W."/>
            <person name="Darby A.C."/>
            <person name="Makepeace B.L."/>
        </authorList>
    </citation>
    <scope>NUCLEOTIDE SEQUENCE [LARGE SCALE GENOMIC DNA]</scope>
    <source>
        <strain evidence="3">UoL-UT</strain>
    </source>
</reference>
<dbReference type="GO" id="GO:0003824">
    <property type="term" value="F:catalytic activity"/>
    <property type="evidence" value="ECO:0007669"/>
    <property type="project" value="InterPro"/>
</dbReference>
<feature type="domain" description="PLD phosphodiesterase" evidence="2">
    <location>
        <begin position="256"/>
        <end position="282"/>
    </location>
</feature>
<evidence type="ECO:0000313" key="3">
    <source>
        <dbReference type="EMBL" id="RWS20811.1"/>
    </source>
</evidence>
<proteinExistence type="inferred from homology"/>
<organism evidence="3 4">
    <name type="scientific">Leptotrombidium deliense</name>
    <dbReference type="NCBI Taxonomy" id="299467"/>
    <lineage>
        <taxon>Eukaryota</taxon>
        <taxon>Metazoa</taxon>
        <taxon>Ecdysozoa</taxon>
        <taxon>Arthropoda</taxon>
        <taxon>Chelicerata</taxon>
        <taxon>Arachnida</taxon>
        <taxon>Acari</taxon>
        <taxon>Acariformes</taxon>
        <taxon>Trombidiformes</taxon>
        <taxon>Prostigmata</taxon>
        <taxon>Anystina</taxon>
        <taxon>Parasitengona</taxon>
        <taxon>Trombiculoidea</taxon>
        <taxon>Trombiculidae</taxon>
        <taxon>Leptotrombidium</taxon>
    </lineage>
</organism>
<gene>
    <name evidence="3" type="ORF">B4U80_04581</name>
</gene>
<dbReference type="VEuPathDB" id="VectorBase:LDEU011229"/>
<comment type="caution">
    <text evidence="3">The sequence shown here is derived from an EMBL/GenBank/DDBJ whole genome shotgun (WGS) entry which is preliminary data.</text>
</comment>
<evidence type="ECO:0000256" key="1">
    <source>
        <dbReference type="ARBA" id="ARBA00008664"/>
    </source>
</evidence>